<dbReference type="Proteomes" id="UP000247118">
    <property type="component" value="Chromosome"/>
</dbReference>
<accession>A0AAD0NYC8</accession>
<reference evidence="2 3" key="1">
    <citation type="submission" date="2018-05" db="EMBL/GenBank/DDBJ databases">
        <title>Complete genome sequence of Gordonia terrae NRRL B-16283.</title>
        <authorList>
            <person name="Garlena R.A."/>
            <person name="Russell D.A."/>
            <person name="Hatfull G.F."/>
        </authorList>
    </citation>
    <scope>NUCLEOTIDE SEQUENCE [LARGE SCALE GENOMIC DNA]</scope>
    <source>
        <strain evidence="2 3">NRRL B-16283</strain>
    </source>
</reference>
<dbReference type="AlphaFoldDB" id="A0AAD0NYC8"/>
<gene>
    <name evidence="2" type="ORF">DLJ61_10915</name>
</gene>
<evidence type="ECO:0000313" key="3">
    <source>
        <dbReference type="Proteomes" id="UP000247118"/>
    </source>
</evidence>
<proteinExistence type="predicted"/>
<sequence>MPTKAADVPACGHPPREGDHMPHVAIPSLIGVGSSVSEITTPPEPPSTPGSDGSASPDPG</sequence>
<dbReference type="KEGG" id="gta:BCM27_10820"/>
<evidence type="ECO:0000256" key="1">
    <source>
        <dbReference type="SAM" id="MobiDB-lite"/>
    </source>
</evidence>
<name>A0AAD0NYC8_9ACTN</name>
<evidence type="ECO:0000313" key="2">
    <source>
        <dbReference type="EMBL" id="AWO83950.1"/>
    </source>
</evidence>
<protein>
    <submittedName>
        <fullName evidence="2">Uncharacterized protein</fullName>
    </submittedName>
</protein>
<feature type="region of interest" description="Disordered" evidence="1">
    <location>
        <begin position="1"/>
        <end position="60"/>
    </location>
</feature>
<dbReference type="EMBL" id="CP029604">
    <property type="protein sequence ID" value="AWO83950.1"/>
    <property type="molecule type" value="Genomic_DNA"/>
</dbReference>
<organism evidence="2 3">
    <name type="scientific">Gordonia terrae</name>
    <dbReference type="NCBI Taxonomy" id="2055"/>
    <lineage>
        <taxon>Bacteria</taxon>
        <taxon>Bacillati</taxon>
        <taxon>Actinomycetota</taxon>
        <taxon>Actinomycetes</taxon>
        <taxon>Mycobacteriales</taxon>
        <taxon>Gordoniaceae</taxon>
        <taxon>Gordonia</taxon>
    </lineage>
</organism>